<dbReference type="AlphaFoldDB" id="A0A5B7EG42"/>
<dbReference type="EMBL" id="VSRR010002615">
    <property type="protein sequence ID" value="MPC32378.1"/>
    <property type="molecule type" value="Genomic_DNA"/>
</dbReference>
<protein>
    <submittedName>
        <fullName evidence="1">Uncharacterized protein</fullName>
    </submittedName>
</protein>
<gene>
    <name evidence="1" type="ORF">E2C01_025688</name>
</gene>
<reference evidence="1 2" key="1">
    <citation type="submission" date="2019-05" db="EMBL/GenBank/DDBJ databases">
        <title>Another draft genome of Portunus trituberculatus and its Hox gene families provides insights of decapod evolution.</title>
        <authorList>
            <person name="Jeong J.-H."/>
            <person name="Song I."/>
            <person name="Kim S."/>
            <person name="Choi T."/>
            <person name="Kim D."/>
            <person name="Ryu S."/>
            <person name="Kim W."/>
        </authorList>
    </citation>
    <scope>NUCLEOTIDE SEQUENCE [LARGE SCALE GENOMIC DNA]</scope>
    <source>
        <tissue evidence="1">Muscle</tissue>
    </source>
</reference>
<sequence length="78" mass="8555">MAFPALPTVSAGCVSSSILEAFVIKVSEVGAKFHRRILEMREEFRDRISDLQAEFCQVNSANEEVAVPAVSLPSNETK</sequence>
<organism evidence="1 2">
    <name type="scientific">Portunus trituberculatus</name>
    <name type="common">Swimming crab</name>
    <name type="synonym">Neptunus trituberculatus</name>
    <dbReference type="NCBI Taxonomy" id="210409"/>
    <lineage>
        <taxon>Eukaryota</taxon>
        <taxon>Metazoa</taxon>
        <taxon>Ecdysozoa</taxon>
        <taxon>Arthropoda</taxon>
        <taxon>Crustacea</taxon>
        <taxon>Multicrustacea</taxon>
        <taxon>Malacostraca</taxon>
        <taxon>Eumalacostraca</taxon>
        <taxon>Eucarida</taxon>
        <taxon>Decapoda</taxon>
        <taxon>Pleocyemata</taxon>
        <taxon>Brachyura</taxon>
        <taxon>Eubrachyura</taxon>
        <taxon>Portunoidea</taxon>
        <taxon>Portunidae</taxon>
        <taxon>Portuninae</taxon>
        <taxon>Portunus</taxon>
    </lineage>
</organism>
<comment type="caution">
    <text evidence="1">The sequence shown here is derived from an EMBL/GenBank/DDBJ whole genome shotgun (WGS) entry which is preliminary data.</text>
</comment>
<evidence type="ECO:0000313" key="1">
    <source>
        <dbReference type="EMBL" id="MPC32378.1"/>
    </source>
</evidence>
<proteinExistence type="predicted"/>
<name>A0A5B7EG42_PORTR</name>
<evidence type="ECO:0000313" key="2">
    <source>
        <dbReference type="Proteomes" id="UP000324222"/>
    </source>
</evidence>
<accession>A0A5B7EG42</accession>
<keyword evidence="2" id="KW-1185">Reference proteome</keyword>
<dbReference type="Proteomes" id="UP000324222">
    <property type="component" value="Unassembled WGS sequence"/>
</dbReference>